<dbReference type="RefSeq" id="WP_183881557.1">
    <property type="nucleotide sequence ID" value="NZ_JACHCD010000003.1"/>
</dbReference>
<dbReference type="EMBL" id="JACHCE010000002">
    <property type="protein sequence ID" value="MBB5636242.1"/>
    <property type="molecule type" value="Genomic_DNA"/>
</dbReference>
<evidence type="ECO:0000313" key="1">
    <source>
        <dbReference type="EMBL" id="MBB5636242.1"/>
    </source>
</evidence>
<name>A0A7W8ZLZ2_9SPHI</name>
<reference evidence="1 2" key="1">
    <citation type="submission" date="2020-08" db="EMBL/GenBank/DDBJ databases">
        <title>Genomic Encyclopedia of Type Strains, Phase IV (KMG-V): Genome sequencing to study the core and pangenomes of soil and plant-associated prokaryotes.</title>
        <authorList>
            <person name="Whitman W."/>
        </authorList>
    </citation>
    <scope>NUCLEOTIDE SEQUENCE [LARGE SCALE GENOMIC DNA]</scope>
    <source>
        <strain evidence="1 2">S3M1</strain>
    </source>
</reference>
<dbReference type="AlphaFoldDB" id="A0A7W8ZLZ2"/>
<protein>
    <submittedName>
        <fullName evidence="1">Uncharacterized protein</fullName>
    </submittedName>
</protein>
<proteinExistence type="predicted"/>
<dbReference type="Proteomes" id="UP000537204">
    <property type="component" value="Unassembled WGS sequence"/>
</dbReference>
<gene>
    <name evidence="1" type="ORF">HDE68_002130</name>
</gene>
<accession>A0A7W8ZLZ2</accession>
<organism evidence="1 2">
    <name type="scientific">Pedobacter cryoconitis</name>
    <dbReference type="NCBI Taxonomy" id="188932"/>
    <lineage>
        <taxon>Bacteria</taxon>
        <taxon>Pseudomonadati</taxon>
        <taxon>Bacteroidota</taxon>
        <taxon>Sphingobacteriia</taxon>
        <taxon>Sphingobacteriales</taxon>
        <taxon>Sphingobacteriaceae</taxon>
        <taxon>Pedobacter</taxon>
    </lineage>
</organism>
<evidence type="ECO:0000313" key="2">
    <source>
        <dbReference type="Proteomes" id="UP000537204"/>
    </source>
</evidence>
<sequence>MTRQEVENFYNPRIENVERIIANMNLRGLDPRNFYDAMNNELLNLPSILDQIKLEKAKQLAIITASEAIGHFPFGIGKIF</sequence>
<comment type="caution">
    <text evidence="1">The sequence shown here is derived from an EMBL/GenBank/DDBJ whole genome shotgun (WGS) entry which is preliminary data.</text>
</comment>